<comment type="subunit">
    <text evidence="12">Component of the replication restart primosome.</text>
</comment>
<keyword evidence="10 12" id="KW-0413">Isomerase</keyword>
<keyword evidence="3 12" id="KW-0479">Metal-binding</keyword>
<dbReference type="OrthoDB" id="9759544at2"/>
<gene>
    <name evidence="12" type="primary">priA</name>
    <name evidence="15" type="ORF">CUN60_01960</name>
</gene>
<comment type="cofactor">
    <cofactor evidence="12">
        <name>Zn(2+)</name>
        <dbReference type="ChEBI" id="CHEBI:29105"/>
    </cofactor>
    <text evidence="12">Binds 2 zinc ions per subunit.</text>
</comment>
<evidence type="ECO:0000256" key="5">
    <source>
        <dbReference type="ARBA" id="ARBA00022801"/>
    </source>
</evidence>
<dbReference type="Gene3D" id="3.40.1440.60">
    <property type="entry name" value="PriA, 3(prime) DNA-binding domain"/>
    <property type="match status" value="1"/>
</dbReference>
<dbReference type="Gene3D" id="3.40.50.300">
    <property type="entry name" value="P-loop containing nucleotide triphosphate hydrolases"/>
    <property type="match status" value="2"/>
</dbReference>
<dbReference type="FunFam" id="3.40.50.300:FF:000489">
    <property type="entry name" value="Primosome assembly protein PriA"/>
    <property type="match status" value="1"/>
</dbReference>
<name>A0A2I7N3T2_9NEIS</name>
<comment type="catalytic activity">
    <reaction evidence="12">
        <text>Couples ATP hydrolysis with the unwinding of duplex DNA by translocating in the 3'-5' direction.</text>
        <dbReference type="EC" id="5.6.2.4"/>
    </reaction>
</comment>
<keyword evidence="2 12" id="KW-0235">DNA replication</keyword>
<feature type="domain" description="Helicase C-terminal" evidence="14">
    <location>
        <begin position="465"/>
        <end position="624"/>
    </location>
</feature>
<dbReference type="NCBIfam" id="TIGR00595">
    <property type="entry name" value="priA"/>
    <property type="match status" value="1"/>
</dbReference>
<keyword evidence="1 12" id="KW-0639">Primosome</keyword>
<protein>
    <recommendedName>
        <fullName evidence="12">Replication restart protein PriA</fullName>
    </recommendedName>
    <alternativeName>
        <fullName evidence="12">ATP-dependent DNA helicase PriA</fullName>
        <ecNumber evidence="12">5.6.2.4</ecNumber>
    </alternativeName>
    <alternativeName>
        <fullName evidence="12">DNA 3'-5' helicase PriA</fullName>
    </alternativeName>
</protein>
<dbReference type="SMART" id="SM00487">
    <property type="entry name" value="DEXDc"/>
    <property type="match status" value="1"/>
</dbReference>
<feature type="binding site" evidence="12">
    <location>
        <position position="470"/>
    </location>
    <ligand>
        <name>Zn(2+)</name>
        <dbReference type="ChEBI" id="CHEBI:29105"/>
        <label>1</label>
    </ligand>
</feature>
<evidence type="ECO:0000313" key="16">
    <source>
        <dbReference type="Proteomes" id="UP000236655"/>
    </source>
</evidence>
<feature type="binding site" evidence="12">
    <location>
        <position position="433"/>
    </location>
    <ligand>
        <name>Zn(2+)</name>
        <dbReference type="ChEBI" id="CHEBI:29105"/>
        <label>1</label>
    </ligand>
</feature>
<sequence>MYVVNLVFDIPLRHHYSYLSDEYLEIGQRVSAKLRNKEQIAFVNAIVEASQFRDYPVDKLQHLSQIYLDIIPKDIISLCNFAATYYHHSFGSTLFCAIPALLRKINSRTDITLPQNKHYQLTETGKTYTPRGKKQINLWHQLSLSSLSWQQIKEMLGVKPDKLINDWLSIGVICESSKPLAATITTTITANEEQLKIINTISNHLDEFHPALLYGITGSGKTEVFLQLIHKVLIKQKQALVLIPEINLTPQLAARFQARFPLAKISVLNSEVSEKERYINWLQAKNGETDIILGTRLSIFTPFARLGLIIVDEEHDASFKQNDSLRYHARDLAIYRAKTLNIPIIMASATPSLESLYNYKLGKFHLYKLTKRAVSNAILPEINIVNLAHYPVNQAGISDPALDALAKCLARKELALVFINRRGYAPILSCYDCGWISQCKNCSSRMVYHNNSNNLKCHHCGYQTRVPSACPKCHNQYLHTIGHGTQKLEEFLAHQFPNAKIRRIDRDTTNRKNDWQELHQEINQHEIDILVGTQMLAKGHDFPNLTLVVGINIDNALFSYDFRASEDMFNILTQVTGRAGRAAKPGQVILQTNYSDHPVYQFLQKHDFEGFINYTLKERKQNQLPPFTYQALIKLSSTSEKQLIRGMHELSLIQKKLNSKNITVFPPVPAVMYKLHNRYRGQMLISSKSREYLHSYLNQLEPFLAEINYLTVAIDVDPLEV</sequence>
<keyword evidence="4 12" id="KW-0547">Nucleotide-binding</keyword>
<evidence type="ECO:0000259" key="14">
    <source>
        <dbReference type="PROSITE" id="PS51194"/>
    </source>
</evidence>
<dbReference type="GO" id="GO:0008270">
    <property type="term" value="F:zinc ion binding"/>
    <property type="evidence" value="ECO:0007669"/>
    <property type="project" value="UniProtKB-UniRule"/>
</dbReference>
<evidence type="ECO:0000256" key="10">
    <source>
        <dbReference type="ARBA" id="ARBA00023235"/>
    </source>
</evidence>
<dbReference type="InterPro" id="IPR005259">
    <property type="entry name" value="PriA"/>
</dbReference>
<dbReference type="InterPro" id="IPR001650">
    <property type="entry name" value="Helicase_C-like"/>
</dbReference>
<keyword evidence="6 12" id="KW-0347">Helicase</keyword>
<feature type="binding site" evidence="12">
    <location>
        <position position="439"/>
    </location>
    <ligand>
        <name>Zn(2+)</name>
        <dbReference type="ChEBI" id="CHEBI:29105"/>
        <label>2</label>
    </ligand>
</feature>
<organism evidence="15 16">
    <name type="scientific">Aquella oligotrophica</name>
    <dbReference type="NCBI Taxonomy" id="2067065"/>
    <lineage>
        <taxon>Bacteria</taxon>
        <taxon>Pseudomonadati</taxon>
        <taxon>Pseudomonadota</taxon>
        <taxon>Betaproteobacteria</taxon>
        <taxon>Neisseriales</taxon>
        <taxon>Neisseriaceae</taxon>
        <taxon>Aquella</taxon>
    </lineage>
</organism>
<feature type="binding site" evidence="12">
    <location>
        <position position="442"/>
    </location>
    <ligand>
        <name>Zn(2+)</name>
        <dbReference type="ChEBI" id="CHEBI:29105"/>
        <label>2</label>
    </ligand>
</feature>
<evidence type="ECO:0000256" key="4">
    <source>
        <dbReference type="ARBA" id="ARBA00022741"/>
    </source>
</evidence>
<dbReference type="Pfam" id="PF00270">
    <property type="entry name" value="DEAD"/>
    <property type="match status" value="1"/>
</dbReference>
<keyword evidence="7 12" id="KW-0862">Zinc</keyword>
<dbReference type="InterPro" id="IPR040498">
    <property type="entry name" value="PriA_CRR"/>
</dbReference>
<evidence type="ECO:0000256" key="1">
    <source>
        <dbReference type="ARBA" id="ARBA00022515"/>
    </source>
</evidence>
<dbReference type="GO" id="GO:0016887">
    <property type="term" value="F:ATP hydrolysis activity"/>
    <property type="evidence" value="ECO:0007669"/>
    <property type="project" value="RHEA"/>
</dbReference>
<evidence type="ECO:0000256" key="7">
    <source>
        <dbReference type="ARBA" id="ARBA00022833"/>
    </source>
</evidence>
<dbReference type="GO" id="GO:1990077">
    <property type="term" value="C:primosome complex"/>
    <property type="evidence" value="ECO:0007669"/>
    <property type="project" value="UniProtKB-UniRule"/>
</dbReference>
<evidence type="ECO:0000256" key="3">
    <source>
        <dbReference type="ARBA" id="ARBA00022723"/>
    </source>
</evidence>
<dbReference type="GO" id="GO:0005524">
    <property type="term" value="F:ATP binding"/>
    <property type="evidence" value="ECO:0007669"/>
    <property type="project" value="UniProtKB-UniRule"/>
</dbReference>
<keyword evidence="16" id="KW-1185">Reference proteome</keyword>
<dbReference type="InterPro" id="IPR041222">
    <property type="entry name" value="PriA_3primeBD"/>
</dbReference>
<comment type="catalytic activity">
    <reaction evidence="11 12">
        <text>ATP + H2O = ADP + phosphate + H(+)</text>
        <dbReference type="Rhea" id="RHEA:13065"/>
        <dbReference type="ChEBI" id="CHEBI:15377"/>
        <dbReference type="ChEBI" id="CHEBI:15378"/>
        <dbReference type="ChEBI" id="CHEBI:30616"/>
        <dbReference type="ChEBI" id="CHEBI:43474"/>
        <dbReference type="ChEBI" id="CHEBI:456216"/>
        <dbReference type="EC" id="5.6.2.4"/>
    </reaction>
</comment>
<dbReference type="PROSITE" id="PS51194">
    <property type="entry name" value="HELICASE_CTER"/>
    <property type="match status" value="1"/>
</dbReference>
<accession>A0A2I7N3T2</accession>
<dbReference type="SUPFAM" id="SSF52540">
    <property type="entry name" value="P-loop containing nucleoside triphosphate hydrolases"/>
    <property type="match status" value="1"/>
</dbReference>
<dbReference type="InterPro" id="IPR027417">
    <property type="entry name" value="P-loop_NTPase"/>
</dbReference>
<evidence type="ECO:0000256" key="8">
    <source>
        <dbReference type="ARBA" id="ARBA00022840"/>
    </source>
</evidence>
<proteinExistence type="inferred from homology"/>
<evidence type="ECO:0000256" key="6">
    <source>
        <dbReference type="ARBA" id="ARBA00022806"/>
    </source>
</evidence>
<evidence type="ECO:0000313" key="15">
    <source>
        <dbReference type="EMBL" id="AUR51120.1"/>
    </source>
</evidence>
<feature type="binding site" evidence="12">
    <location>
        <position position="460"/>
    </location>
    <ligand>
        <name>Zn(2+)</name>
        <dbReference type="ChEBI" id="CHEBI:29105"/>
        <label>2</label>
    </ligand>
</feature>
<dbReference type="Pfam" id="PF17764">
    <property type="entry name" value="PriA_3primeBD"/>
    <property type="match status" value="1"/>
</dbReference>
<feature type="binding site" evidence="12">
    <location>
        <position position="473"/>
    </location>
    <ligand>
        <name>Zn(2+)</name>
        <dbReference type="ChEBI" id="CHEBI:29105"/>
        <label>1</label>
    </ligand>
</feature>
<dbReference type="GO" id="GO:0006310">
    <property type="term" value="P:DNA recombination"/>
    <property type="evidence" value="ECO:0007669"/>
    <property type="project" value="InterPro"/>
</dbReference>
<dbReference type="GO" id="GO:0006270">
    <property type="term" value="P:DNA replication initiation"/>
    <property type="evidence" value="ECO:0007669"/>
    <property type="project" value="TreeGrafter"/>
</dbReference>
<dbReference type="GO" id="GO:0003677">
    <property type="term" value="F:DNA binding"/>
    <property type="evidence" value="ECO:0007669"/>
    <property type="project" value="UniProtKB-UniRule"/>
</dbReference>
<dbReference type="InterPro" id="IPR041236">
    <property type="entry name" value="PriA_C"/>
</dbReference>
<dbReference type="Proteomes" id="UP000236655">
    <property type="component" value="Chromosome"/>
</dbReference>
<keyword evidence="5 12" id="KW-0378">Hydrolase</keyword>
<keyword evidence="8 12" id="KW-0067">ATP-binding</keyword>
<dbReference type="RefSeq" id="WP_102950420.1">
    <property type="nucleotide sequence ID" value="NZ_CP024847.1"/>
</dbReference>
<dbReference type="GO" id="GO:0006269">
    <property type="term" value="P:DNA replication, synthesis of primer"/>
    <property type="evidence" value="ECO:0007669"/>
    <property type="project" value="UniProtKB-KW"/>
</dbReference>
<dbReference type="CDD" id="cd17929">
    <property type="entry name" value="DEXHc_priA"/>
    <property type="match status" value="1"/>
</dbReference>
<dbReference type="Pfam" id="PF00271">
    <property type="entry name" value="Helicase_C"/>
    <property type="match status" value="1"/>
</dbReference>
<evidence type="ECO:0000256" key="9">
    <source>
        <dbReference type="ARBA" id="ARBA00023125"/>
    </source>
</evidence>
<dbReference type="Pfam" id="PF18319">
    <property type="entry name" value="Zn_ribbon_PriA"/>
    <property type="match status" value="1"/>
</dbReference>
<dbReference type="PANTHER" id="PTHR30580">
    <property type="entry name" value="PRIMOSOMAL PROTEIN N"/>
    <property type="match status" value="1"/>
</dbReference>
<evidence type="ECO:0000256" key="2">
    <source>
        <dbReference type="ARBA" id="ARBA00022705"/>
    </source>
</evidence>
<dbReference type="AlphaFoldDB" id="A0A2I7N3T2"/>
<evidence type="ECO:0000256" key="12">
    <source>
        <dbReference type="HAMAP-Rule" id="MF_00983"/>
    </source>
</evidence>
<dbReference type="PANTHER" id="PTHR30580:SF0">
    <property type="entry name" value="PRIMOSOMAL PROTEIN N"/>
    <property type="match status" value="1"/>
</dbReference>
<evidence type="ECO:0000259" key="13">
    <source>
        <dbReference type="PROSITE" id="PS51192"/>
    </source>
</evidence>
<feature type="binding site" evidence="12">
    <location>
        <position position="457"/>
    </location>
    <ligand>
        <name>Zn(2+)</name>
        <dbReference type="ChEBI" id="CHEBI:29105"/>
        <label>2</label>
    </ligand>
</feature>
<comment type="function">
    <text evidence="12">Initiates the restart of stalled replication forks, which reloads the replicative helicase on sites other than the origin of replication. Recognizes and binds to abandoned replication forks and remodels them to uncover a helicase loading site. Promotes assembly of the primosome at these replication forks.</text>
</comment>
<feature type="binding site" evidence="12">
    <location>
        <position position="430"/>
    </location>
    <ligand>
        <name>Zn(2+)</name>
        <dbReference type="ChEBI" id="CHEBI:29105"/>
        <label>1</label>
    </ligand>
</feature>
<feature type="domain" description="Helicase ATP-binding" evidence="13">
    <location>
        <begin position="202"/>
        <end position="369"/>
    </location>
</feature>
<comment type="similarity">
    <text evidence="12">Belongs to the helicase family. PriA subfamily.</text>
</comment>
<dbReference type="EC" id="5.6.2.4" evidence="12"/>
<dbReference type="CDD" id="cd18804">
    <property type="entry name" value="SF2_C_priA"/>
    <property type="match status" value="1"/>
</dbReference>
<keyword evidence="9 12" id="KW-0238">DNA-binding</keyword>
<dbReference type="KEGG" id="nba:CUN60_01960"/>
<dbReference type="InterPro" id="IPR011545">
    <property type="entry name" value="DEAD/DEAH_box_helicase_dom"/>
</dbReference>
<dbReference type="InterPro" id="IPR042115">
    <property type="entry name" value="PriA_3primeBD_sf"/>
</dbReference>
<dbReference type="PROSITE" id="PS51192">
    <property type="entry name" value="HELICASE_ATP_BIND_1"/>
    <property type="match status" value="1"/>
</dbReference>
<dbReference type="GO" id="GO:0006302">
    <property type="term" value="P:double-strand break repair"/>
    <property type="evidence" value="ECO:0007669"/>
    <property type="project" value="InterPro"/>
</dbReference>
<dbReference type="Pfam" id="PF18074">
    <property type="entry name" value="PriA_C"/>
    <property type="match status" value="1"/>
</dbReference>
<dbReference type="SMART" id="SM00490">
    <property type="entry name" value="HELICc"/>
    <property type="match status" value="1"/>
</dbReference>
<dbReference type="GO" id="GO:0043138">
    <property type="term" value="F:3'-5' DNA helicase activity"/>
    <property type="evidence" value="ECO:0007669"/>
    <property type="project" value="UniProtKB-EC"/>
</dbReference>
<dbReference type="NCBIfam" id="NF004067">
    <property type="entry name" value="PRK05580.1-4"/>
    <property type="match status" value="1"/>
</dbReference>
<reference evidence="16" key="1">
    <citation type="submission" date="2017-11" db="EMBL/GenBank/DDBJ databases">
        <authorList>
            <person name="Chan K.G."/>
            <person name="Lee L.S."/>
        </authorList>
    </citation>
    <scope>NUCLEOTIDE SEQUENCE [LARGE SCALE GENOMIC DNA]</scope>
    <source>
        <strain evidence="16">DSM 100970</strain>
    </source>
</reference>
<dbReference type="InterPro" id="IPR014001">
    <property type="entry name" value="Helicase_ATP-bd"/>
</dbReference>
<dbReference type="HAMAP" id="MF_00983">
    <property type="entry name" value="PriA"/>
    <property type="match status" value="1"/>
</dbReference>
<evidence type="ECO:0000256" key="11">
    <source>
        <dbReference type="ARBA" id="ARBA00048988"/>
    </source>
</evidence>
<dbReference type="EMBL" id="CP024847">
    <property type="protein sequence ID" value="AUR51120.1"/>
    <property type="molecule type" value="Genomic_DNA"/>
</dbReference>